<feature type="region of interest" description="Disordered" evidence="1">
    <location>
        <begin position="23"/>
        <end position="42"/>
    </location>
</feature>
<dbReference type="EMBL" id="ACHJ01000107">
    <property type="protein sequence ID" value="EEI17040.1"/>
    <property type="molecule type" value="Genomic_DNA"/>
</dbReference>
<evidence type="ECO:0000313" key="3">
    <source>
        <dbReference type="Proteomes" id="UP000006196"/>
    </source>
</evidence>
<dbReference type="RefSeq" id="WP_006839895.1">
    <property type="nucleotide sequence ID" value="NZ_GG667192.1"/>
</dbReference>
<keyword evidence="3" id="KW-1185">Reference proteome</keyword>
<sequence>MAQEQFAGKEYFAEFDPEKFINDLKNNQAENDDTQESLSEQS</sequence>
<reference evidence="2" key="1">
    <citation type="submission" date="2009-01" db="EMBL/GenBank/DDBJ databases">
        <authorList>
            <person name="Qin X."/>
            <person name="Bachman B."/>
            <person name="Battles P."/>
            <person name="Bell A."/>
            <person name="Bess C."/>
            <person name="Bickham C."/>
            <person name="Chaboub L."/>
            <person name="Chen D."/>
            <person name="Coyle M."/>
            <person name="Deiros D.R."/>
            <person name="Dinh H."/>
            <person name="Forbes L."/>
            <person name="Fowler G."/>
            <person name="Francisco L."/>
            <person name="Fu Q."/>
            <person name="Gubbala S."/>
            <person name="Hale W."/>
            <person name="Han Y."/>
            <person name="Hemphill L."/>
            <person name="Highlander S.K."/>
            <person name="Hirani K."/>
            <person name="Hogues M."/>
            <person name="Jackson L."/>
            <person name="Jakkamsetti A."/>
            <person name="Javaid M."/>
            <person name="Jiang H."/>
            <person name="Korchina V."/>
            <person name="Kovar C."/>
            <person name="Lara F."/>
            <person name="Lee S."/>
            <person name="Mata R."/>
            <person name="Mathew T."/>
            <person name="Moen C."/>
            <person name="Morales K."/>
            <person name="Munidasa M."/>
            <person name="Nazareth L."/>
            <person name="Ngo R."/>
            <person name="Nguyen L."/>
            <person name="Okwuonu G."/>
            <person name="Ongeri F."/>
            <person name="Patil S."/>
            <person name="Petrosino J."/>
            <person name="Pham C."/>
            <person name="Pham P."/>
            <person name="Pu L.-L."/>
            <person name="Puazo M."/>
            <person name="Raj R."/>
            <person name="Reid J."/>
            <person name="Rouhana J."/>
            <person name="Saada N."/>
            <person name="Shang Y."/>
            <person name="Simmons D."/>
            <person name="Thornton R."/>
            <person name="Warren J."/>
            <person name="Weissenberger G."/>
            <person name="Zhang J."/>
            <person name="Zhang L."/>
            <person name="Zhou C."/>
            <person name="Zhu D."/>
            <person name="Muzny D."/>
            <person name="Worley K."/>
            <person name="Gibbs R."/>
        </authorList>
    </citation>
    <scope>NUCLEOTIDE SEQUENCE [LARGE SCALE GENOMIC DNA]</scope>
    <source>
        <strain evidence="2">DSM 44291</strain>
    </source>
</reference>
<evidence type="ECO:0000256" key="1">
    <source>
        <dbReference type="SAM" id="MobiDB-lite"/>
    </source>
</evidence>
<name>C0XRU9_CORLD</name>
<organism evidence="2 3">
    <name type="scientific">Corynebacterium lipophiloflavum (strain ATCC 700352 / DSM 44291 / CCUG 37336 / JCM 10383 / DMMZ 1944)</name>
    <dbReference type="NCBI Taxonomy" id="525263"/>
    <lineage>
        <taxon>Bacteria</taxon>
        <taxon>Bacillati</taxon>
        <taxon>Actinomycetota</taxon>
        <taxon>Actinomycetes</taxon>
        <taxon>Mycobacteriales</taxon>
        <taxon>Corynebacteriaceae</taxon>
        <taxon>Corynebacterium</taxon>
    </lineage>
</organism>
<dbReference type="HOGENOM" id="CLU_207738_2_0_11"/>
<protein>
    <submittedName>
        <fullName evidence="2">Uncharacterized protein</fullName>
    </submittedName>
</protein>
<dbReference type="Proteomes" id="UP000006196">
    <property type="component" value="Unassembled WGS sequence"/>
</dbReference>
<gene>
    <name evidence="2" type="ORF">HMPREF0298_1169</name>
</gene>
<dbReference type="STRING" id="525263.HMPREF0298_1169"/>
<comment type="caution">
    <text evidence="2">The sequence shown here is derived from an EMBL/GenBank/DDBJ whole genome shotgun (WGS) entry which is preliminary data.</text>
</comment>
<proteinExistence type="predicted"/>
<dbReference type="AlphaFoldDB" id="C0XRU9"/>
<accession>C0XRU9</accession>
<evidence type="ECO:0000313" key="2">
    <source>
        <dbReference type="EMBL" id="EEI17040.1"/>
    </source>
</evidence>